<keyword evidence="2" id="KW-1185">Reference proteome</keyword>
<evidence type="ECO:0000313" key="2">
    <source>
        <dbReference type="Proteomes" id="UP000002729"/>
    </source>
</evidence>
<dbReference type="AlphaFoldDB" id="F0YSR0"/>
<dbReference type="RefSeq" id="XP_009043452.1">
    <property type="nucleotide sequence ID" value="XM_009045204.1"/>
</dbReference>
<evidence type="ECO:0000313" key="1">
    <source>
        <dbReference type="EMBL" id="EGB01849.1"/>
    </source>
</evidence>
<reference evidence="1 2" key="1">
    <citation type="journal article" date="2011" name="Proc. Natl. Acad. Sci. U.S.A.">
        <title>Niche of harmful alga Aureococcus anophagefferens revealed through ecogenomics.</title>
        <authorList>
            <person name="Gobler C.J."/>
            <person name="Berry D.L."/>
            <person name="Dyhrman S.T."/>
            <person name="Wilhelm S.W."/>
            <person name="Salamov A."/>
            <person name="Lobanov A.V."/>
            <person name="Zhang Y."/>
            <person name="Collier J.L."/>
            <person name="Wurch L.L."/>
            <person name="Kustka A.B."/>
            <person name="Dill B.D."/>
            <person name="Shah M."/>
            <person name="VerBerkmoes N.C."/>
            <person name="Kuo A."/>
            <person name="Terry A."/>
            <person name="Pangilinan J."/>
            <person name="Lindquist E.A."/>
            <person name="Lucas S."/>
            <person name="Paulsen I.T."/>
            <person name="Hattenrath-Lehmann T.K."/>
            <person name="Talmage S.C."/>
            <person name="Walker E.A."/>
            <person name="Koch F."/>
            <person name="Burson A.M."/>
            <person name="Marcoval M.A."/>
            <person name="Tang Y.Z."/>
            <person name="Lecleir G.R."/>
            <person name="Coyne K.J."/>
            <person name="Berg G.M."/>
            <person name="Bertrand E.M."/>
            <person name="Saito M.A."/>
            <person name="Gladyshev V.N."/>
            <person name="Grigoriev I.V."/>
        </authorList>
    </citation>
    <scope>NUCLEOTIDE SEQUENCE [LARGE SCALE GENOMIC DNA]</scope>
    <source>
        <strain evidence="2">CCMP 1984</strain>
    </source>
</reference>
<gene>
    <name evidence="1" type="ORF">AURANDRAFT_69435</name>
</gene>
<dbReference type="GeneID" id="20227509"/>
<proteinExistence type="predicted"/>
<feature type="non-terminal residue" evidence="1">
    <location>
        <position position="113"/>
    </location>
</feature>
<protein>
    <submittedName>
        <fullName evidence="1">Uncharacterized protein</fullName>
    </submittedName>
</protein>
<dbReference type="KEGG" id="aaf:AURANDRAFT_69435"/>
<accession>F0YSR0</accession>
<dbReference type="Proteomes" id="UP000002729">
    <property type="component" value="Unassembled WGS sequence"/>
</dbReference>
<dbReference type="InParanoid" id="F0YSR0"/>
<name>F0YSR0_AURAN</name>
<organism evidence="2">
    <name type="scientific">Aureococcus anophagefferens</name>
    <name type="common">Harmful bloom alga</name>
    <dbReference type="NCBI Taxonomy" id="44056"/>
    <lineage>
        <taxon>Eukaryota</taxon>
        <taxon>Sar</taxon>
        <taxon>Stramenopiles</taxon>
        <taxon>Ochrophyta</taxon>
        <taxon>Pelagophyceae</taxon>
        <taxon>Pelagomonadales</taxon>
        <taxon>Pelagomonadaceae</taxon>
        <taxon>Aureococcus</taxon>
    </lineage>
</organism>
<sequence length="113" mass="11858">MAPPKKVALRRAALAGLSVAAVAVLGYRSQFGSLGEAVSSAGTQLAALAGERPDDNSDTPSPVKVHAHKVQSTWNMTDKKAVVYGDLGDDDVAALFSKFQEDFSTTYSSPDET</sequence>
<dbReference type="EMBL" id="GL834098">
    <property type="protein sequence ID" value="EGB01849.1"/>
    <property type="molecule type" value="Genomic_DNA"/>
</dbReference>